<dbReference type="SMART" id="SM00100">
    <property type="entry name" value="cNMP"/>
    <property type="match status" value="1"/>
</dbReference>
<feature type="compositionally biased region" description="Polar residues" evidence="1">
    <location>
        <begin position="102"/>
        <end position="114"/>
    </location>
</feature>
<evidence type="ECO:0000259" key="2">
    <source>
        <dbReference type="PROSITE" id="PS50042"/>
    </source>
</evidence>
<evidence type="ECO:0000256" key="1">
    <source>
        <dbReference type="SAM" id="MobiDB-lite"/>
    </source>
</evidence>
<dbReference type="InterPro" id="IPR050503">
    <property type="entry name" value="cAMP-dep_PK_reg_su-like"/>
</dbReference>
<dbReference type="PROSITE" id="PS50042">
    <property type="entry name" value="CNMP_BINDING_3"/>
    <property type="match status" value="1"/>
</dbReference>
<dbReference type="InterPro" id="IPR000595">
    <property type="entry name" value="cNMP-bd_dom"/>
</dbReference>
<keyword evidence="4" id="KW-1185">Reference proteome</keyword>
<dbReference type="InterPro" id="IPR014710">
    <property type="entry name" value="RmlC-like_jellyroll"/>
</dbReference>
<name>A0ABQ7GQX7_DUNSA</name>
<dbReference type="Proteomes" id="UP000815325">
    <property type="component" value="Unassembled WGS sequence"/>
</dbReference>
<reference evidence="3" key="1">
    <citation type="submission" date="2017-08" db="EMBL/GenBank/DDBJ databases">
        <authorList>
            <person name="Polle J.E."/>
            <person name="Barry K."/>
            <person name="Cushman J."/>
            <person name="Schmutz J."/>
            <person name="Tran D."/>
            <person name="Hathwaick L.T."/>
            <person name="Yim W.C."/>
            <person name="Jenkins J."/>
            <person name="Mckie-Krisberg Z.M."/>
            <person name="Prochnik S."/>
            <person name="Lindquist E."/>
            <person name="Dockter R.B."/>
            <person name="Adam C."/>
            <person name="Molina H."/>
            <person name="Bunkerborg J."/>
            <person name="Jin E."/>
            <person name="Buchheim M."/>
            <person name="Magnuson J."/>
        </authorList>
    </citation>
    <scope>NUCLEOTIDE SEQUENCE</scope>
    <source>
        <strain evidence="3">CCAP 19/18</strain>
    </source>
</reference>
<evidence type="ECO:0000313" key="4">
    <source>
        <dbReference type="Proteomes" id="UP000815325"/>
    </source>
</evidence>
<feature type="compositionally biased region" description="Low complexity" evidence="1">
    <location>
        <begin position="123"/>
        <end position="139"/>
    </location>
</feature>
<feature type="region of interest" description="Disordered" evidence="1">
    <location>
        <begin position="102"/>
        <end position="139"/>
    </location>
</feature>
<sequence>MSNMDPMMDASLSGAFSGSGAMAAGAGMSGPYAPEPSSASWYGPTPMQAPPMLPQLSSLSGSSFAQATPMGTTAAAAAAAAGSSRASFASSTGTMQTIRNSSLSTAPATANGTQPIGPKHSHSSSAFSAVQQQQQQQQHTSQALANSIIFNESVALKRTLEVEVEQQQQLRASMQGVRSIYPYCPCKPSPQKLPERGEVANGPLKSWYNRSSNGSGKAGGMGQQTLAGSTPIYFSLEASTSSSFLFRGLGGPEKVAVFQAFQQVPIKAGQLVIRQGGPGDHFYVVQSGIFDVYLQQEPGQTPLLVHSYEAAEASLPSGSTMPYFGELALLYRRPGPASVVARTDGALWSLHRNDFKACLQQGVRPSDGRDVAALVSTLQKVEVLRCLTGTQLRALAEAMEEHW</sequence>
<comment type="caution">
    <text evidence="3">The sequence shown here is derived from an EMBL/GenBank/DDBJ whole genome shotgun (WGS) entry which is preliminary data.</text>
</comment>
<dbReference type="Pfam" id="PF00027">
    <property type="entry name" value="cNMP_binding"/>
    <property type="match status" value="1"/>
</dbReference>
<proteinExistence type="predicted"/>
<dbReference type="SUPFAM" id="SSF51206">
    <property type="entry name" value="cAMP-binding domain-like"/>
    <property type="match status" value="1"/>
</dbReference>
<dbReference type="PRINTS" id="PR00103">
    <property type="entry name" value="CAMPKINASE"/>
</dbReference>
<gene>
    <name evidence="3" type="ORF">DUNSADRAFT_4971</name>
</gene>
<protein>
    <submittedName>
        <fullName evidence="3">Cyclic nucleotide-binding-like protein</fullName>
    </submittedName>
</protein>
<feature type="domain" description="Cyclic nucleotide-binding" evidence="2">
    <location>
        <begin position="245"/>
        <end position="356"/>
    </location>
</feature>
<accession>A0ABQ7GQX7</accession>
<dbReference type="InterPro" id="IPR018490">
    <property type="entry name" value="cNMP-bd_dom_sf"/>
</dbReference>
<organism evidence="3 4">
    <name type="scientific">Dunaliella salina</name>
    <name type="common">Green alga</name>
    <name type="synonym">Protococcus salinus</name>
    <dbReference type="NCBI Taxonomy" id="3046"/>
    <lineage>
        <taxon>Eukaryota</taxon>
        <taxon>Viridiplantae</taxon>
        <taxon>Chlorophyta</taxon>
        <taxon>core chlorophytes</taxon>
        <taxon>Chlorophyceae</taxon>
        <taxon>CS clade</taxon>
        <taxon>Chlamydomonadales</taxon>
        <taxon>Dunaliellaceae</taxon>
        <taxon>Dunaliella</taxon>
    </lineage>
</organism>
<feature type="region of interest" description="Disordered" evidence="1">
    <location>
        <begin position="24"/>
        <end position="46"/>
    </location>
</feature>
<dbReference type="EMBL" id="MU069633">
    <property type="protein sequence ID" value="KAF5836998.1"/>
    <property type="molecule type" value="Genomic_DNA"/>
</dbReference>
<dbReference type="PANTHER" id="PTHR11635">
    <property type="entry name" value="CAMP-DEPENDENT PROTEIN KINASE REGULATORY CHAIN"/>
    <property type="match status" value="1"/>
</dbReference>
<dbReference type="CDD" id="cd00038">
    <property type="entry name" value="CAP_ED"/>
    <property type="match status" value="1"/>
</dbReference>
<evidence type="ECO:0000313" key="3">
    <source>
        <dbReference type="EMBL" id="KAF5836998.1"/>
    </source>
</evidence>
<dbReference type="PANTHER" id="PTHR11635:SF152">
    <property type="entry name" value="CAMP-DEPENDENT PROTEIN KINASE TYPE I REGULATORY SUBUNIT-RELATED"/>
    <property type="match status" value="1"/>
</dbReference>
<dbReference type="Gene3D" id="2.60.120.10">
    <property type="entry name" value="Jelly Rolls"/>
    <property type="match status" value="1"/>
</dbReference>